<evidence type="ECO:0000313" key="1">
    <source>
        <dbReference type="EMBL" id="KAK9688516.1"/>
    </source>
</evidence>
<keyword evidence="2" id="KW-1185">Reference proteome</keyword>
<accession>A0AAW1IGA7</accession>
<protein>
    <submittedName>
        <fullName evidence="1">Uncharacterized protein</fullName>
    </submittedName>
</protein>
<gene>
    <name evidence="1" type="ORF">QE152_g35267</name>
</gene>
<proteinExistence type="predicted"/>
<dbReference type="Proteomes" id="UP001458880">
    <property type="component" value="Unassembled WGS sequence"/>
</dbReference>
<sequence length="103" mass="11686">MLEIHEGKDKASDLKQEIIKKNKDARVEIINKIGNNRDVTQAIRSSVDETPQLQDINAVSIRPTQYGSQNATVVMKNEWVKEQCRVNSPNSIWQPKCDGGHEE</sequence>
<dbReference type="AlphaFoldDB" id="A0AAW1IGA7"/>
<evidence type="ECO:0000313" key="2">
    <source>
        <dbReference type="Proteomes" id="UP001458880"/>
    </source>
</evidence>
<name>A0AAW1IGA7_POPJA</name>
<comment type="caution">
    <text evidence="1">The sequence shown here is derived from an EMBL/GenBank/DDBJ whole genome shotgun (WGS) entry which is preliminary data.</text>
</comment>
<dbReference type="EMBL" id="JASPKY010000588">
    <property type="protein sequence ID" value="KAK9688516.1"/>
    <property type="molecule type" value="Genomic_DNA"/>
</dbReference>
<organism evidence="1 2">
    <name type="scientific">Popillia japonica</name>
    <name type="common">Japanese beetle</name>
    <dbReference type="NCBI Taxonomy" id="7064"/>
    <lineage>
        <taxon>Eukaryota</taxon>
        <taxon>Metazoa</taxon>
        <taxon>Ecdysozoa</taxon>
        <taxon>Arthropoda</taxon>
        <taxon>Hexapoda</taxon>
        <taxon>Insecta</taxon>
        <taxon>Pterygota</taxon>
        <taxon>Neoptera</taxon>
        <taxon>Endopterygota</taxon>
        <taxon>Coleoptera</taxon>
        <taxon>Polyphaga</taxon>
        <taxon>Scarabaeiformia</taxon>
        <taxon>Scarabaeidae</taxon>
        <taxon>Rutelinae</taxon>
        <taxon>Popillia</taxon>
    </lineage>
</organism>
<reference evidence="1 2" key="1">
    <citation type="journal article" date="2024" name="BMC Genomics">
        <title>De novo assembly and annotation of Popillia japonica's genome with initial clues to its potential as an invasive pest.</title>
        <authorList>
            <person name="Cucini C."/>
            <person name="Boschi S."/>
            <person name="Funari R."/>
            <person name="Cardaioli E."/>
            <person name="Iannotti N."/>
            <person name="Marturano G."/>
            <person name="Paoli F."/>
            <person name="Bruttini M."/>
            <person name="Carapelli A."/>
            <person name="Frati F."/>
            <person name="Nardi F."/>
        </authorList>
    </citation>
    <scope>NUCLEOTIDE SEQUENCE [LARGE SCALE GENOMIC DNA]</scope>
    <source>
        <strain evidence="1">DMR45628</strain>
    </source>
</reference>